<dbReference type="Proteomes" id="UP000613580">
    <property type="component" value="Unassembled WGS sequence"/>
</dbReference>
<evidence type="ECO:0000313" key="3">
    <source>
        <dbReference type="Proteomes" id="UP000613580"/>
    </source>
</evidence>
<name>A0A8H6W3P7_MYCCL</name>
<protein>
    <submittedName>
        <fullName evidence="2">Uncharacterized protein</fullName>
    </submittedName>
</protein>
<accession>A0A8H6W3P7</accession>
<dbReference type="OrthoDB" id="3231188at2759"/>
<reference evidence="2" key="1">
    <citation type="submission" date="2020-05" db="EMBL/GenBank/DDBJ databases">
        <title>Mycena genomes resolve the evolution of fungal bioluminescence.</title>
        <authorList>
            <person name="Tsai I.J."/>
        </authorList>
    </citation>
    <scope>NUCLEOTIDE SEQUENCE</scope>
    <source>
        <strain evidence="2">110903Hualien_Pintung</strain>
    </source>
</reference>
<organism evidence="2 3">
    <name type="scientific">Mycena chlorophos</name>
    <name type="common">Agaric fungus</name>
    <name type="synonym">Agaricus chlorophos</name>
    <dbReference type="NCBI Taxonomy" id="658473"/>
    <lineage>
        <taxon>Eukaryota</taxon>
        <taxon>Fungi</taxon>
        <taxon>Dikarya</taxon>
        <taxon>Basidiomycota</taxon>
        <taxon>Agaricomycotina</taxon>
        <taxon>Agaricomycetes</taxon>
        <taxon>Agaricomycetidae</taxon>
        <taxon>Agaricales</taxon>
        <taxon>Marasmiineae</taxon>
        <taxon>Mycenaceae</taxon>
        <taxon>Mycena</taxon>
    </lineage>
</organism>
<proteinExistence type="predicted"/>
<comment type="caution">
    <text evidence="2">The sequence shown here is derived from an EMBL/GenBank/DDBJ whole genome shotgun (WGS) entry which is preliminary data.</text>
</comment>
<sequence length="340" mass="39618">MTQEELYEKGRALQARVNQLQQSQQESRRDALADRTNTSTADEDVEEAETDDVREVSFMRALGKKFCVTHYIWVPYEDEIFHTELSTYNPIDRFEKEKPQPYNRMQGALRDLREVIPAQYHKSEEFEGWVRTMFLDGQKIERRAVRNRLRNNPSLFELIGRLPNPKKPGHFFYDTFKVPILHENYDDSVPFDANKFLLNKQLFVVHAAITKGVTGGREVATGVEQEPLEHNEKLWGLKKTTPGMIAGAAVWLRWIYSRDEKFTRIGATTGINWEDEYDAYLAWLHLGLQSKVDITLELFRRWDELFYPQAAHDDDELADGDGEDAVQEGRDEAMELLRQA</sequence>
<gene>
    <name evidence="2" type="ORF">HMN09_00854000</name>
</gene>
<dbReference type="EMBL" id="JACAZE010000011">
    <property type="protein sequence ID" value="KAF7304514.1"/>
    <property type="molecule type" value="Genomic_DNA"/>
</dbReference>
<keyword evidence="3" id="KW-1185">Reference proteome</keyword>
<feature type="region of interest" description="Disordered" evidence="1">
    <location>
        <begin position="17"/>
        <end position="48"/>
    </location>
</feature>
<evidence type="ECO:0000256" key="1">
    <source>
        <dbReference type="SAM" id="MobiDB-lite"/>
    </source>
</evidence>
<dbReference type="AlphaFoldDB" id="A0A8H6W3P7"/>
<evidence type="ECO:0000313" key="2">
    <source>
        <dbReference type="EMBL" id="KAF7304514.1"/>
    </source>
</evidence>